<keyword evidence="3" id="KW-1185">Reference proteome</keyword>
<dbReference type="EMBL" id="JAUTXT010000027">
    <property type="protein sequence ID" value="KAK3673088.1"/>
    <property type="molecule type" value="Genomic_DNA"/>
</dbReference>
<gene>
    <name evidence="2" type="ORF">LTR78_006928</name>
</gene>
<dbReference type="Gene3D" id="3.20.20.80">
    <property type="entry name" value="Glycosidases"/>
    <property type="match status" value="1"/>
</dbReference>
<dbReference type="SUPFAM" id="SSF51445">
    <property type="entry name" value="(Trans)glycosidases"/>
    <property type="match status" value="1"/>
</dbReference>
<dbReference type="InterPro" id="IPR017853">
    <property type="entry name" value="GH"/>
</dbReference>
<feature type="signal peptide" evidence="1">
    <location>
        <begin position="1"/>
        <end position="18"/>
    </location>
</feature>
<sequence length="457" mass="50193">MPRLSSLALAAFTAVANGVALQPRETPGPIINFANNTGTPKHLASGILYGLPDNQTQIPSALLSGFGFNYGRAAGAQVGHGWSWSQPEFEVGHLFKSALSNYQLTRSHNGGFVLLLNDLWGFDTTQNSSSLAPGDNGDWSSYDRFLARLVQLINSNNMKAGLVIDIWNEPEGSAFWNRSIDQWLAMWGRGQAFGTNSVLLSGPTTAGQPSLSYNWWYEWASFVSSNASVPDQYVWHEEAGTGSSLSKSYNGLTQIQAKYKLPKKQININEYAIYNEEVPAGSAFWISQLERINAIGLRGNWLGGTKLHDFAASLLSKPDQNNYAATGYFTNGDYQVYKYYSQNMTGSRYGTSVSPDGIMDAYTTVDCGHVRCLMGVRPPATGTYSVTFNNLSSLGLRTSGSISVRTWKFPVASDVHFGRVDAPIDLGTLSHSYSNNQLVLPYYSTDNVTTYAWEWQV</sequence>
<evidence type="ECO:0000256" key="1">
    <source>
        <dbReference type="SAM" id="SignalP"/>
    </source>
</evidence>
<dbReference type="AlphaFoldDB" id="A0AAE1BZ61"/>
<evidence type="ECO:0008006" key="4">
    <source>
        <dbReference type="Google" id="ProtNLM"/>
    </source>
</evidence>
<feature type="chain" id="PRO_5041901506" description="Glycoside hydrolase family 39 protein" evidence="1">
    <location>
        <begin position="19"/>
        <end position="457"/>
    </location>
</feature>
<accession>A0AAE1BZ61</accession>
<name>A0AAE1BZ61_9PEZI</name>
<protein>
    <recommendedName>
        <fullName evidence="4">Glycoside hydrolase family 39 protein</fullName>
    </recommendedName>
</protein>
<proteinExistence type="predicted"/>
<evidence type="ECO:0000313" key="3">
    <source>
        <dbReference type="Proteomes" id="UP001274830"/>
    </source>
</evidence>
<keyword evidence="1" id="KW-0732">Signal</keyword>
<reference evidence="2" key="1">
    <citation type="submission" date="2023-07" db="EMBL/GenBank/DDBJ databases">
        <title>Black Yeasts Isolated from many extreme environments.</title>
        <authorList>
            <person name="Coleine C."/>
            <person name="Stajich J.E."/>
            <person name="Selbmann L."/>
        </authorList>
    </citation>
    <scope>NUCLEOTIDE SEQUENCE</scope>
    <source>
        <strain evidence="2">CCFEE 5485</strain>
    </source>
</reference>
<organism evidence="2 3">
    <name type="scientific">Recurvomyces mirabilis</name>
    <dbReference type="NCBI Taxonomy" id="574656"/>
    <lineage>
        <taxon>Eukaryota</taxon>
        <taxon>Fungi</taxon>
        <taxon>Dikarya</taxon>
        <taxon>Ascomycota</taxon>
        <taxon>Pezizomycotina</taxon>
        <taxon>Dothideomycetes</taxon>
        <taxon>Dothideomycetidae</taxon>
        <taxon>Mycosphaerellales</taxon>
        <taxon>Teratosphaeriaceae</taxon>
        <taxon>Recurvomyces</taxon>
    </lineage>
</organism>
<evidence type="ECO:0000313" key="2">
    <source>
        <dbReference type="EMBL" id="KAK3673088.1"/>
    </source>
</evidence>
<comment type="caution">
    <text evidence="2">The sequence shown here is derived from an EMBL/GenBank/DDBJ whole genome shotgun (WGS) entry which is preliminary data.</text>
</comment>
<dbReference type="Proteomes" id="UP001274830">
    <property type="component" value="Unassembled WGS sequence"/>
</dbReference>